<dbReference type="Proteomes" id="UP000193411">
    <property type="component" value="Unassembled WGS sequence"/>
</dbReference>
<comment type="similarity">
    <text evidence="1">Belongs to the bacterial ribosomal protein bL34 family.</text>
</comment>
<dbReference type="PANTHER" id="PTHR14503:SF4">
    <property type="entry name" value="LARGE RIBOSOMAL SUBUNIT PROTEIN BL34M"/>
    <property type="match status" value="1"/>
</dbReference>
<dbReference type="AlphaFoldDB" id="A0A1Y2HPB2"/>
<evidence type="ECO:0000256" key="2">
    <source>
        <dbReference type="ARBA" id="ARBA00022980"/>
    </source>
</evidence>
<keyword evidence="3" id="KW-0687">Ribonucleoprotein</keyword>
<evidence type="ECO:0000256" key="1">
    <source>
        <dbReference type="ARBA" id="ARBA00010111"/>
    </source>
</evidence>
<keyword evidence="2" id="KW-0689">Ribosomal protein</keyword>
<sequence length="121" mass="13043">MFARSILAAAAARRSMASVPMASPLVQSFASVRPPASSTVSPLLASAALAFRYPATAASASGPASSLLPVGARFMSKFGSEYQPSIIRRKRKWGFLARNKSRLGRKILARRVLKGRKWLSH</sequence>
<dbReference type="NCBIfam" id="TIGR01030">
    <property type="entry name" value="rpmH_bact"/>
    <property type="match status" value="1"/>
</dbReference>
<reference evidence="5 6" key="1">
    <citation type="submission" date="2016-07" db="EMBL/GenBank/DDBJ databases">
        <title>Pervasive Adenine N6-methylation of Active Genes in Fungi.</title>
        <authorList>
            <consortium name="DOE Joint Genome Institute"/>
            <person name="Mondo S.J."/>
            <person name="Dannebaum R.O."/>
            <person name="Kuo R.C."/>
            <person name="Labutti K."/>
            <person name="Haridas S."/>
            <person name="Kuo A."/>
            <person name="Salamov A."/>
            <person name="Ahrendt S.R."/>
            <person name="Lipzen A."/>
            <person name="Sullivan W."/>
            <person name="Andreopoulos W.B."/>
            <person name="Clum A."/>
            <person name="Lindquist E."/>
            <person name="Daum C."/>
            <person name="Ramamoorthy G.K."/>
            <person name="Gryganskyi A."/>
            <person name="Culley D."/>
            <person name="Magnuson J.K."/>
            <person name="James T.Y."/>
            <person name="O'Malley M.A."/>
            <person name="Stajich J.E."/>
            <person name="Spatafora J.W."/>
            <person name="Visel A."/>
            <person name="Grigoriev I.V."/>
        </authorList>
    </citation>
    <scope>NUCLEOTIDE SEQUENCE [LARGE SCALE GENOMIC DNA]</scope>
    <source>
        <strain evidence="5 6">PL171</strain>
    </source>
</reference>
<dbReference type="GO" id="GO:0003735">
    <property type="term" value="F:structural constituent of ribosome"/>
    <property type="evidence" value="ECO:0007669"/>
    <property type="project" value="InterPro"/>
</dbReference>
<dbReference type="InterPro" id="IPR000271">
    <property type="entry name" value="Ribosomal_bL34"/>
</dbReference>
<gene>
    <name evidence="5" type="ORF">BCR44DRAFT_40126</name>
</gene>
<dbReference type="GO" id="GO:0005762">
    <property type="term" value="C:mitochondrial large ribosomal subunit"/>
    <property type="evidence" value="ECO:0007669"/>
    <property type="project" value="TreeGrafter"/>
</dbReference>
<dbReference type="EMBL" id="MCFL01000022">
    <property type="protein sequence ID" value="ORZ35533.1"/>
    <property type="molecule type" value="Genomic_DNA"/>
</dbReference>
<keyword evidence="6" id="KW-1185">Reference proteome</keyword>
<accession>A0A1Y2HPB2</accession>
<proteinExistence type="inferred from homology"/>
<dbReference type="OrthoDB" id="431691at2759"/>
<dbReference type="GO" id="GO:0006412">
    <property type="term" value="P:translation"/>
    <property type="evidence" value="ECO:0007669"/>
    <property type="project" value="InterPro"/>
</dbReference>
<evidence type="ECO:0000256" key="3">
    <source>
        <dbReference type="ARBA" id="ARBA00023274"/>
    </source>
</evidence>
<dbReference type="Pfam" id="PF00468">
    <property type="entry name" value="Ribosomal_L34"/>
    <property type="match status" value="1"/>
</dbReference>
<dbReference type="PANTHER" id="PTHR14503">
    <property type="entry name" value="MITOCHONDRIAL RIBOSOMAL PROTEIN 34 FAMILY MEMBER"/>
    <property type="match status" value="1"/>
</dbReference>
<dbReference type="STRING" id="765915.A0A1Y2HPB2"/>
<organism evidence="5 6">
    <name type="scientific">Catenaria anguillulae PL171</name>
    <dbReference type="NCBI Taxonomy" id="765915"/>
    <lineage>
        <taxon>Eukaryota</taxon>
        <taxon>Fungi</taxon>
        <taxon>Fungi incertae sedis</taxon>
        <taxon>Blastocladiomycota</taxon>
        <taxon>Blastocladiomycetes</taxon>
        <taxon>Blastocladiales</taxon>
        <taxon>Catenariaceae</taxon>
        <taxon>Catenaria</taxon>
    </lineage>
</organism>
<comment type="caution">
    <text evidence="5">The sequence shown here is derived from an EMBL/GenBank/DDBJ whole genome shotgun (WGS) entry which is preliminary data.</text>
</comment>
<evidence type="ECO:0000256" key="4">
    <source>
        <dbReference type="ARBA" id="ARBA00035274"/>
    </source>
</evidence>
<evidence type="ECO:0000313" key="6">
    <source>
        <dbReference type="Proteomes" id="UP000193411"/>
    </source>
</evidence>
<dbReference type="FunFam" id="1.10.287.3980:FF:000001">
    <property type="entry name" value="Mitochondrial ribosomal protein L34"/>
    <property type="match status" value="1"/>
</dbReference>
<protein>
    <recommendedName>
        <fullName evidence="4">Large ribosomal subunit protein bL34m</fullName>
    </recommendedName>
</protein>
<name>A0A1Y2HPB2_9FUNG</name>
<dbReference type="Gene3D" id="1.10.287.3980">
    <property type="match status" value="1"/>
</dbReference>
<evidence type="ECO:0000313" key="5">
    <source>
        <dbReference type="EMBL" id="ORZ35533.1"/>
    </source>
</evidence>